<evidence type="ECO:0000256" key="1">
    <source>
        <dbReference type="SAM" id="Phobius"/>
    </source>
</evidence>
<evidence type="ECO:0008006" key="4">
    <source>
        <dbReference type="Google" id="ProtNLM"/>
    </source>
</evidence>
<keyword evidence="1" id="KW-0812">Transmembrane</keyword>
<dbReference type="RefSeq" id="WP_120709874.1">
    <property type="nucleotide sequence ID" value="NZ_RBCJ01000001.1"/>
</dbReference>
<dbReference type="OrthoDB" id="1162022at2"/>
<feature type="transmembrane region" description="Helical" evidence="1">
    <location>
        <begin position="191"/>
        <end position="208"/>
    </location>
</feature>
<dbReference type="AlphaFoldDB" id="A0A3B0CAC3"/>
<feature type="transmembrane region" description="Helical" evidence="1">
    <location>
        <begin position="123"/>
        <end position="145"/>
    </location>
</feature>
<feature type="transmembrane region" description="Helical" evidence="1">
    <location>
        <begin position="43"/>
        <end position="63"/>
    </location>
</feature>
<evidence type="ECO:0000313" key="2">
    <source>
        <dbReference type="EMBL" id="RKN82683.1"/>
    </source>
</evidence>
<evidence type="ECO:0000313" key="3">
    <source>
        <dbReference type="Proteomes" id="UP000276603"/>
    </source>
</evidence>
<accession>A0A3B0CAC3</accession>
<feature type="transmembrane region" description="Helical" evidence="1">
    <location>
        <begin position="12"/>
        <end position="31"/>
    </location>
</feature>
<gene>
    <name evidence="2" type="ORF">D7Z94_02235</name>
</gene>
<name>A0A3B0CAC3_9FLAO</name>
<keyword evidence="3" id="KW-1185">Reference proteome</keyword>
<dbReference type="Proteomes" id="UP000276603">
    <property type="component" value="Unassembled WGS sequence"/>
</dbReference>
<reference evidence="2 3" key="1">
    <citation type="submission" date="2018-10" db="EMBL/GenBank/DDBJ databases">
        <title>Ulvibacterium marinum gen. nov., sp. nov., a novel marine bacterium of the family Flavobacteriaceae, isolated from a culture of the green alga Ulva prolifera.</title>
        <authorList>
            <person name="Zhang Z."/>
        </authorList>
    </citation>
    <scope>NUCLEOTIDE SEQUENCE [LARGE SCALE GENOMIC DNA]</scope>
    <source>
        <strain evidence="2 3">CCMM003</strain>
    </source>
</reference>
<comment type="caution">
    <text evidence="2">The sequence shown here is derived from an EMBL/GenBank/DDBJ whole genome shotgun (WGS) entry which is preliminary data.</text>
</comment>
<sequence>MGDYTFLHQLNIVIHVTSGTAALLLGLVALLSQKGGRVHQKSGLIFLFLIALVILTALVGVFAFGANGFLLALTMLSGYQAFSGYRVVKSKSNKPKTLDILVALLTLSSGLYFLYYFDSIGMIWSPVIIYSTVGALFIIIAYDFLRYLINAERYKNIWLYEHIYKMIAAFTALLAAFVGTVFPQYHPYSQFLPSIFGSVLAIGSILYFRRKRS</sequence>
<feature type="transmembrane region" description="Helical" evidence="1">
    <location>
        <begin position="100"/>
        <end position="117"/>
    </location>
</feature>
<proteinExistence type="predicted"/>
<dbReference type="EMBL" id="RBCJ01000001">
    <property type="protein sequence ID" value="RKN82683.1"/>
    <property type="molecule type" value="Genomic_DNA"/>
</dbReference>
<organism evidence="2 3">
    <name type="scientific">Ulvibacterium marinum</name>
    <dbReference type="NCBI Taxonomy" id="2419782"/>
    <lineage>
        <taxon>Bacteria</taxon>
        <taxon>Pseudomonadati</taxon>
        <taxon>Bacteroidota</taxon>
        <taxon>Flavobacteriia</taxon>
        <taxon>Flavobacteriales</taxon>
        <taxon>Flavobacteriaceae</taxon>
        <taxon>Ulvibacterium</taxon>
    </lineage>
</organism>
<feature type="transmembrane region" description="Helical" evidence="1">
    <location>
        <begin position="166"/>
        <end position="185"/>
    </location>
</feature>
<keyword evidence="1" id="KW-1133">Transmembrane helix</keyword>
<keyword evidence="1" id="KW-0472">Membrane</keyword>
<protein>
    <recommendedName>
        <fullName evidence="4">DUF2306 domain-containing protein</fullName>
    </recommendedName>
</protein>
<feature type="transmembrane region" description="Helical" evidence="1">
    <location>
        <begin position="69"/>
        <end position="88"/>
    </location>
</feature>